<comment type="caution">
    <text evidence="9">The sequence shown here is derived from an EMBL/GenBank/DDBJ whole genome shotgun (WGS) entry which is preliminary data.</text>
</comment>
<feature type="transmembrane region" description="Helical" evidence="7">
    <location>
        <begin position="290"/>
        <end position="310"/>
    </location>
</feature>
<evidence type="ECO:0000256" key="2">
    <source>
        <dbReference type="ARBA" id="ARBA00008335"/>
    </source>
</evidence>
<feature type="transmembrane region" description="Helical" evidence="7">
    <location>
        <begin position="384"/>
        <end position="401"/>
    </location>
</feature>
<dbReference type="EMBL" id="JAVRRD010000004">
    <property type="protein sequence ID" value="KAK5059764.1"/>
    <property type="molecule type" value="Genomic_DNA"/>
</dbReference>
<dbReference type="SUPFAM" id="SSF103473">
    <property type="entry name" value="MFS general substrate transporter"/>
    <property type="match status" value="1"/>
</dbReference>
<dbReference type="Proteomes" id="UP001358417">
    <property type="component" value="Unassembled WGS sequence"/>
</dbReference>
<dbReference type="PROSITE" id="PS50850">
    <property type="entry name" value="MFS"/>
    <property type="match status" value="1"/>
</dbReference>
<evidence type="ECO:0000256" key="6">
    <source>
        <dbReference type="SAM" id="MobiDB-lite"/>
    </source>
</evidence>
<feature type="domain" description="Major facilitator superfamily (MFS) profile" evidence="8">
    <location>
        <begin position="225"/>
        <end position="657"/>
    </location>
</feature>
<feature type="transmembrane region" description="Helical" evidence="7">
    <location>
        <begin position="316"/>
        <end position="337"/>
    </location>
</feature>
<organism evidence="9 10">
    <name type="scientific">Exophiala bonariae</name>
    <dbReference type="NCBI Taxonomy" id="1690606"/>
    <lineage>
        <taxon>Eukaryota</taxon>
        <taxon>Fungi</taxon>
        <taxon>Dikarya</taxon>
        <taxon>Ascomycota</taxon>
        <taxon>Pezizomycotina</taxon>
        <taxon>Eurotiomycetes</taxon>
        <taxon>Chaetothyriomycetidae</taxon>
        <taxon>Chaetothyriales</taxon>
        <taxon>Herpotrichiellaceae</taxon>
        <taxon>Exophiala</taxon>
    </lineage>
</organism>
<name>A0AAV9NK10_9EURO</name>
<feature type="compositionally biased region" description="Polar residues" evidence="6">
    <location>
        <begin position="154"/>
        <end position="169"/>
    </location>
</feature>
<proteinExistence type="inferred from homology"/>
<comment type="subcellular location">
    <subcellularLocation>
        <location evidence="1">Cell membrane</location>
        <topology evidence="1">Multi-pass membrane protein</topology>
    </subcellularLocation>
</comment>
<evidence type="ECO:0000256" key="7">
    <source>
        <dbReference type="SAM" id="Phobius"/>
    </source>
</evidence>
<sequence length="670" mass="73898">MQSILQYRRFRRRLEAQIERHGIEKVASSNQQPPVLVTQSHEAGAPHDLESYPETTIESRDHALEEKQLENAQPPFDLNGQHGPSSGIVFRDETSNQVILTERDHTGTSRTDHATATSSTTLIGDRKTEAAEPYLRPEFAGSSSSISSSSTQSGTPNRLATVSTHRTQTSTGAAMGQALTGVDMHTPHTNEKGHDTGGHVFVVGYQGLEDKLNPHNWSTPRRICYTLLIALIGMIVGFASSVDSPATLKAAEEFHVGEVTESLATSMYLLGFGVGAPFAAPLSETFGRNVVYIATLSLFMVWIMASALAPNIAAQLVFRFLAGFFGSTPLTCAGGSISDMWDASERTAIFPVFANSAFWGPILGPVIGAFIAQSDVVSWRWCEWVTLIWSGLILGLVILFLPETYAPILLKWKATHLRAITGDERYMSQMEVQNTKLSDRILANMYRPIMLFAFEPIAILFTFYLSVVYIVLFTFLTGFEFIFSETYGLSQGLTYLIFVALGVGFAVASAFVPWIYKTYQRQLREVESSGGTKLPPERRLIFAMLGAPWLPIGLFWMGWTAYPSISVWSPILSCIPSGFAILAIFISTYQYLIDAYEMHAASALVGVTFVRYIVSAGMIPVSIPFYRNLGVHWTLTVLGGISAVLAPVPFIFWKYGASIRKRSRYASEKL</sequence>
<feature type="transmembrane region" description="Helical" evidence="7">
    <location>
        <begin position="449"/>
        <end position="475"/>
    </location>
</feature>
<feature type="transmembrane region" description="Helical" evidence="7">
    <location>
        <begin position="349"/>
        <end position="372"/>
    </location>
</feature>
<dbReference type="GO" id="GO:0022857">
    <property type="term" value="F:transmembrane transporter activity"/>
    <property type="evidence" value="ECO:0007669"/>
    <property type="project" value="InterPro"/>
</dbReference>
<feature type="transmembrane region" description="Helical" evidence="7">
    <location>
        <begin position="565"/>
        <end position="586"/>
    </location>
</feature>
<dbReference type="RefSeq" id="XP_064709585.1">
    <property type="nucleotide sequence ID" value="XM_064853186.1"/>
</dbReference>
<dbReference type="AlphaFoldDB" id="A0AAV9NK10"/>
<evidence type="ECO:0000256" key="5">
    <source>
        <dbReference type="ARBA" id="ARBA00023136"/>
    </source>
</evidence>
<feature type="transmembrane region" description="Helical" evidence="7">
    <location>
        <begin position="262"/>
        <end position="283"/>
    </location>
</feature>
<accession>A0AAV9NK10</accession>
<feature type="transmembrane region" description="Helical" evidence="7">
    <location>
        <begin position="495"/>
        <end position="519"/>
    </location>
</feature>
<keyword evidence="5 7" id="KW-0472">Membrane</keyword>
<dbReference type="InterPro" id="IPR011701">
    <property type="entry name" value="MFS"/>
</dbReference>
<gene>
    <name evidence="9" type="ORF">LTR84_009647</name>
</gene>
<evidence type="ECO:0000259" key="8">
    <source>
        <dbReference type="PROSITE" id="PS50850"/>
    </source>
</evidence>
<evidence type="ECO:0000313" key="10">
    <source>
        <dbReference type="Proteomes" id="UP001358417"/>
    </source>
</evidence>
<dbReference type="GeneID" id="89977805"/>
<feature type="transmembrane region" description="Helical" evidence="7">
    <location>
        <begin position="631"/>
        <end position="653"/>
    </location>
</feature>
<dbReference type="Gene3D" id="1.20.1250.20">
    <property type="entry name" value="MFS general substrate transporter like domains"/>
    <property type="match status" value="1"/>
</dbReference>
<dbReference type="FunFam" id="1.20.1250.20:FF:000082">
    <property type="entry name" value="MFS multidrug transporter, putative"/>
    <property type="match status" value="1"/>
</dbReference>
<feature type="region of interest" description="Disordered" evidence="6">
    <location>
        <begin position="105"/>
        <end position="169"/>
    </location>
</feature>
<feature type="transmembrane region" description="Helical" evidence="7">
    <location>
        <begin position="223"/>
        <end position="242"/>
    </location>
</feature>
<protein>
    <recommendedName>
        <fullName evidence="8">Major facilitator superfamily (MFS) profile domain-containing protein</fullName>
    </recommendedName>
</protein>
<dbReference type="GO" id="GO:0005886">
    <property type="term" value="C:plasma membrane"/>
    <property type="evidence" value="ECO:0007669"/>
    <property type="project" value="UniProtKB-SubCell"/>
</dbReference>
<reference evidence="9 10" key="1">
    <citation type="submission" date="2023-08" db="EMBL/GenBank/DDBJ databases">
        <title>Black Yeasts Isolated from many extreme environments.</title>
        <authorList>
            <person name="Coleine C."/>
            <person name="Stajich J.E."/>
            <person name="Selbmann L."/>
        </authorList>
    </citation>
    <scope>NUCLEOTIDE SEQUENCE [LARGE SCALE GENOMIC DNA]</scope>
    <source>
        <strain evidence="9 10">CCFEE 5792</strain>
    </source>
</reference>
<feature type="compositionally biased region" description="Low complexity" evidence="6">
    <location>
        <begin position="142"/>
        <end position="153"/>
    </location>
</feature>
<feature type="transmembrane region" description="Helical" evidence="7">
    <location>
        <begin position="540"/>
        <end position="559"/>
    </location>
</feature>
<keyword evidence="3 7" id="KW-0812">Transmembrane</keyword>
<dbReference type="CDD" id="cd17323">
    <property type="entry name" value="MFS_Tpo1_MDR_like"/>
    <property type="match status" value="1"/>
</dbReference>
<evidence type="ECO:0000256" key="3">
    <source>
        <dbReference type="ARBA" id="ARBA00022692"/>
    </source>
</evidence>
<keyword evidence="4 7" id="KW-1133">Transmembrane helix</keyword>
<comment type="similarity">
    <text evidence="2">Belongs to the major facilitator superfamily.</text>
</comment>
<dbReference type="PANTHER" id="PTHR23502">
    <property type="entry name" value="MAJOR FACILITATOR SUPERFAMILY"/>
    <property type="match status" value="1"/>
</dbReference>
<dbReference type="InterPro" id="IPR020846">
    <property type="entry name" value="MFS_dom"/>
</dbReference>
<dbReference type="Pfam" id="PF07690">
    <property type="entry name" value="MFS_1"/>
    <property type="match status" value="1"/>
</dbReference>
<dbReference type="PANTHER" id="PTHR23502:SF47">
    <property type="entry name" value="MAJOR FACILITATOR SUPERFAMILY (MFS) PROFILE DOMAIN-CONTAINING PROTEIN-RELATED"/>
    <property type="match status" value="1"/>
</dbReference>
<feature type="transmembrane region" description="Helical" evidence="7">
    <location>
        <begin position="598"/>
        <end position="619"/>
    </location>
</feature>
<evidence type="ECO:0000256" key="4">
    <source>
        <dbReference type="ARBA" id="ARBA00022989"/>
    </source>
</evidence>
<keyword evidence="10" id="KW-1185">Reference proteome</keyword>
<evidence type="ECO:0000256" key="1">
    <source>
        <dbReference type="ARBA" id="ARBA00004651"/>
    </source>
</evidence>
<dbReference type="InterPro" id="IPR036259">
    <property type="entry name" value="MFS_trans_sf"/>
</dbReference>
<evidence type="ECO:0000313" key="9">
    <source>
        <dbReference type="EMBL" id="KAK5059764.1"/>
    </source>
</evidence>